<evidence type="ECO:0000256" key="2">
    <source>
        <dbReference type="ARBA" id="ARBA00002388"/>
    </source>
</evidence>
<accession>A0A4P9VY36</accession>
<dbReference type="Pfam" id="PF00076">
    <property type="entry name" value="RRM_1"/>
    <property type="match status" value="1"/>
</dbReference>
<evidence type="ECO:0000256" key="9">
    <source>
        <dbReference type="RuleBase" id="RU365081"/>
    </source>
</evidence>
<dbReference type="PROSITE" id="PS50102">
    <property type="entry name" value="RRM"/>
    <property type="match status" value="1"/>
</dbReference>
<dbReference type="GO" id="GO:0003755">
    <property type="term" value="F:peptidyl-prolyl cis-trans isomerase activity"/>
    <property type="evidence" value="ECO:0007669"/>
    <property type="project" value="UniProtKB-UniRule"/>
</dbReference>
<evidence type="ECO:0000313" key="12">
    <source>
        <dbReference type="EMBL" id="RKO84664.1"/>
    </source>
</evidence>
<keyword evidence="6 9" id="KW-0413">Isomerase</keyword>
<dbReference type="Proteomes" id="UP000269721">
    <property type="component" value="Unassembled WGS sequence"/>
</dbReference>
<dbReference type="InterPro" id="IPR035542">
    <property type="entry name" value="CRIP"/>
</dbReference>
<dbReference type="PANTHER" id="PTHR45843:SF1">
    <property type="entry name" value="PEPTIDYL-PROLYL CIS-TRANS ISOMERASE-LIKE 4"/>
    <property type="match status" value="1"/>
</dbReference>
<dbReference type="InterPro" id="IPR035979">
    <property type="entry name" value="RBD_domain_sf"/>
</dbReference>
<comment type="subcellular location">
    <subcellularLocation>
        <location evidence="3 9">Nucleus</location>
    </subcellularLocation>
</comment>
<feature type="domain" description="RRM" evidence="11">
    <location>
        <begin position="91"/>
        <end position="169"/>
    </location>
</feature>
<evidence type="ECO:0000256" key="1">
    <source>
        <dbReference type="ARBA" id="ARBA00000971"/>
    </source>
</evidence>
<comment type="similarity">
    <text evidence="4 9">Belongs to the cyclophilin-type PPIase family. PPIL4 subfamily.</text>
</comment>
<proteinExistence type="inferred from homology"/>
<dbReference type="OrthoDB" id="2083at2759"/>
<protein>
    <recommendedName>
        <fullName evidence="9">Peptidyl-prolyl cis-trans isomerase</fullName>
        <shortName evidence="9">PPIase</shortName>
        <ecNumber evidence="9">5.2.1.8</ecNumber>
    </recommendedName>
</protein>
<evidence type="ECO:0000256" key="7">
    <source>
        <dbReference type="ARBA" id="ARBA00023242"/>
    </source>
</evidence>
<dbReference type="GO" id="GO:0003723">
    <property type="term" value="F:RNA binding"/>
    <property type="evidence" value="ECO:0007669"/>
    <property type="project" value="UniProtKB-UniRule"/>
</dbReference>
<dbReference type="InterPro" id="IPR000504">
    <property type="entry name" value="RRM_dom"/>
</dbReference>
<name>A0A4P9VY36_9FUNG</name>
<keyword evidence="8 9" id="KW-0694">RNA-binding</keyword>
<evidence type="ECO:0000259" key="11">
    <source>
        <dbReference type="PROSITE" id="PS50102"/>
    </source>
</evidence>
<dbReference type="SUPFAM" id="SSF54928">
    <property type="entry name" value="RNA-binding domain, RBD"/>
    <property type="match status" value="1"/>
</dbReference>
<dbReference type="EC" id="5.2.1.8" evidence="9"/>
<feature type="compositionally biased region" description="Basic and acidic residues" evidence="10">
    <location>
        <begin position="257"/>
        <end position="383"/>
    </location>
</feature>
<evidence type="ECO:0000313" key="13">
    <source>
        <dbReference type="Proteomes" id="UP000269721"/>
    </source>
</evidence>
<evidence type="ECO:0000256" key="6">
    <source>
        <dbReference type="ARBA" id="ARBA00023235"/>
    </source>
</evidence>
<comment type="catalytic activity">
    <reaction evidence="1 9">
        <text>[protein]-peptidylproline (omega=180) = [protein]-peptidylproline (omega=0)</text>
        <dbReference type="Rhea" id="RHEA:16237"/>
        <dbReference type="Rhea" id="RHEA-COMP:10747"/>
        <dbReference type="Rhea" id="RHEA-COMP:10748"/>
        <dbReference type="ChEBI" id="CHEBI:83833"/>
        <dbReference type="ChEBI" id="CHEBI:83834"/>
        <dbReference type="EC" id="5.2.1.8"/>
    </reaction>
</comment>
<comment type="function">
    <text evidence="2 9">PPIases accelerate the folding of proteins. It catalyzes the cis-trans isomerization of proline imidic peptide bonds in oligopeptides.</text>
</comment>
<keyword evidence="7 9" id="KW-0539">Nucleus</keyword>
<dbReference type="SMART" id="SM00360">
    <property type="entry name" value="RRM"/>
    <property type="match status" value="1"/>
</dbReference>
<gene>
    <name evidence="12" type="ORF">BDK51DRAFT_22907</name>
</gene>
<evidence type="ECO:0000256" key="5">
    <source>
        <dbReference type="ARBA" id="ARBA00023110"/>
    </source>
</evidence>
<dbReference type="GO" id="GO:0005634">
    <property type="term" value="C:nucleus"/>
    <property type="evidence" value="ECO:0007669"/>
    <property type="project" value="UniProtKB-SubCell"/>
</dbReference>
<sequence>RPFLSTPRIKHTIILDDPFPDPPHLRIPSASPPPTDEMLKSIRIGEDEDITPDLPPEEAERLERAQEAAARALTLEMIGDLPFAEIKPPENVLFVCKLNPVTRDEDLEIIFSRFGTILSCEIVREKKTGESLCYAFIEFDEKESCEQAYFKMDNVLIDDRRIHVDFSQSVSRLHKDFLALEFSERSNSQTNPLPLYPQPGYGGSASLEKRRRYRGEQAPGDDDYDLVFEHERRGSETDSRRAPKRPRGEDADEEDEGPRRRDPPEKRDRDNGASRRDRGDRDRDRRDRDRGERDRGEREGDRYRSERGGDREGDRYRGERGGDREGDRYRGERGGDRDRSERDRGDRTDRPRSERDRGDHERSDRDRSRDRNQSDRSGRDRRG</sequence>
<dbReference type="InterPro" id="IPR012677">
    <property type="entry name" value="Nucleotide-bd_a/b_plait_sf"/>
</dbReference>
<dbReference type="PANTHER" id="PTHR45843">
    <property type="entry name" value="PEPTIDYL-PROLYL CIS-TRANS ISOMERASE-LIKE 4"/>
    <property type="match status" value="1"/>
</dbReference>
<feature type="compositionally biased region" description="Basic and acidic residues" evidence="10">
    <location>
        <begin position="227"/>
        <end position="249"/>
    </location>
</feature>
<dbReference type="CDD" id="cd12235">
    <property type="entry name" value="RRM_PPIL4"/>
    <property type="match status" value="1"/>
</dbReference>
<feature type="non-terminal residue" evidence="12">
    <location>
        <position position="1"/>
    </location>
</feature>
<dbReference type="FunFam" id="3.30.70.330:FF:000287">
    <property type="entry name" value="Peptidyl-prolyl cis-trans isomerase"/>
    <property type="match status" value="1"/>
</dbReference>
<dbReference type="EMBL" id="KZ999869">
    <property type="protein sequence ID" value="RKO84664.1"/>
    <property type="molecule type" value="Genomic_DNA"/>
</dbReference>
<keyword evidence="5 9" id="KW-0697">Rotamase</keyword>
<reference evidence="13" key="1">
    <citation type="journal article" date="2018" name="Nat. Microbiol.">
        <title>Leveraging single-cell genomics to expand the fungal tree of life.</title>
        <authorList>
            <person name="Ahrendt S.R."/>
            <person name="Quandt C.A."/>
            <person name="Ciobanu D."/>
            <person name="Clum A."/>
            <person name="Salamov A."/>
            <person name="Andreopoulos B."/>
            <person name="Cheng J.F."/>
            <person name="Woyke T."/>
            <person name="Pelin A."/>
            <person name="Henrissat B."/>
            <person name="Reynolds N.K."/>
            <person name="Benny G.L."/>
            <person name="Smith M.E."/>
            <person name="James T.Y."/>
            <person name="Grigoriev I.V."/>
        </authorList>
    </citation>
    <scope>NUCLEOTIDE SEQUENCE [LARGE SCALE GENOMIC DNA]</scope>
</reference>
<keyword evidence="13" id="KW-1185">Reference proteome</keyword>
<evidence type="ECO:0000256" key="10">
    <source>
        <dbReference type="SAM" id="MobiDB-lite"/>
    </source>
</evidence>
<feature type="region of interest" description="Disordered" evidence="10">
    <location>
        <begin position="187"/>
        <end position="206"/>
    </location>
</feature>
<feature type="region of interest" description="Disordered" evidence="10">
    <location>
        <begin position="212"/>
        <end position="383"/>
    </location>
</feature>
<dbReference type="Gene3D" id="3.30.70.330">
    <property type="match status" value="1"/>
</dbReference>
<organism evidence="12 13">
    <name type="scientific">Blyttiomyces helicus</name>
    <dbReference type="NCBI Taxonomy" id="388810"/>
    <lineage>
        <taxon>Eukaryota</taxon>
        <taxon>Fungi</taxon>
        <taxon>Fungi incertae sedis</taxon>
        <taxon>Chytridiomycota</taxon>
        <taxon>Chytridiomycota incertae sedis</taxon>
        <taxon>Chytridiomycetes</taxon>
        <taxon>Chytridiomycetes incertae sedis</taxon>
        <taxon>Blyttiomyces</taxon>
    </lineage>
</organism>
<evidence type="ECO:0000256" key="4">
    <source>
        <dbReference type="ARBA" id="ARBA00010739"/>
    </source>
</evidence>
<evidence type="ECO:0000256" key="3">
    <source>
        <dbReference type="ARBA" id="ARBA00004123"/>
    </source>
</evidence>
<feature type="region of interest" description="Disordered" evidence="10">
    <location>
        <begin position="15"/>
        <end position="37"/>
    </location>
</feature>
<dbReference type="AlphaFoldDB" id="A0A4P9VY36"/>
<evidence type="ECO:0000256" key="8">
    <source>
        <dbReference type="PROSITE-ProRule" id="PRU00176"/>
    </source>
</evidence>